<comment type="caution">
    <text evidence="2">The sequence shown here is derived from an EMBL/GenBank/DDBJ whole genome shotgun (WGS) entry which is preliminary data.</text>
</comment>
<feature type="domain" description="HNH nuclease" evidence="1">
    <location>
        <begin position="149"/>
        <end position="182"/>
    </location>
</feature>
<dbReference type="AlphaFoldDB" id="A0A8I2YJ63"/>
<dbReference type="InterPro" id="IPR003615">
    <property type="entry name" value="HNH_nuc"/>
</dbReference>
<dbReference type="EMBL" id="JAGFBS010000023">
    <property type="protein sequence ID" value="KAG6373279.1"/>
    <property type="molecule type" value="Genomic_DNA"/>
</dbReference>
<dbReference type="OrthoDB" id="2691142at2759"/>
<keyword evidence="3" id="KW-1185">Reference proteome</keyword>
<evidence type="ECO:0000313" key="2">
    <source>
        <dbReference type="EMBL" id="KAG6373279.1"/>
    </source>
</evidence>
<name>A0A8I2YJ63_9AGAM</name>
<organism evidence="2 3">
    <name type="scientific">Boletus reticuloceps</name>
    <dbReference type="NCBI Taxonomy" id="495285"/>
    <lineage>
        <taxon>Eukaryota</taxon>
        <taxon>Fungi</taxon>
        <taxon>Dikarya</taxon>
        <taxon>Basidiomycota</taxon>
        <taxon>Agaricomycotina</taxon>
        <taxon>Agaricomycetes</taxon>
        <taxon>Agaricomycetidae</taxon>
        <taxon>Boletales</taxon>
        <taxon>Boletineae</taxon>
        <taxon>Boletaceae</taxon>
        <taxon>Boletoideae</taxon>
        <taxon>Boletus</taxon>
    </lineage>
</organism>
<dbReference type="Proteomes" id="UP000683000">
    <property type="component" value="Unassembled WGS sequence"/>
</dbReference>
<sequence>MTSVDIYLSIQVDTTSWFHALSIPRRDIERLAKRPLKWLRFATFTVCGAKGHLSTLKVARRSTMRMSRSKTLLTDITIAPTITSTIWLTTRHLMINARQLQPLHDLITSVNEFAHAMTNALSRGLIVITAMQRILYPRAKATILYEQLPASLEEEVNINCIENGILLRADLHARFGKANIVFLKASKPRIGYTQHLPPVCRFQTPNFAMKPEDVPRVEQDSMPDDRTTLQYIVEPPSTDRAPVLQWDVQADWRDEDTPRPDPA</sequence>
<proteinExistence type="predicted"/>
<reference evidence="2" key="1">
    <citation type="submission" date="2021-03" db="EMBL/GenBank/DDBJ databases">
        <title>Evolutionary innovations through gain and loss of genes in the ectomycorrhizal Boletales.</title>
        <authorList>
            <person name="Wu G."/>
            <person name="Miyauchi S."/>
            <person name="Morin E."/>
            <person name="Yang Z.-L."/>
            <person name="Xu J."/>
            <person name="Martin F.M."/>
        </authorList>
    </citation>
    <scope>NUCLEOTIDE SEQUENCE</scope>
    <source>
        <strain evidence="2">BR01</strain>
    </source>
</reference>
<evidence type="ECO:0000313" key="3">
    <source>
        <dbReference type="Proteomes" id="UP000683000"/>
    </source>
</evidence>
<protein>
    <recommendedName>
        <fullName evidence="1">HNH nuclease domain-containing protein</fullName>
    </recommendedName>
</protein>
<dbReference type="Pfam" id="PF13391">
    <property type="entry name" value="HNH_2"/>
    <property type="match status" value="1"/>
</dbReference>
<gene>
    <name evidence="2" type="ORF">JVT61DRAFT_6906</name>
</gene>
<accession>A0A8I2YJ63</accession>
<evidence type="ECO:0000259" key="1">
    <source>
        <dbReference type="Pfam" id="PF13391"/>
    </source>
</evidence>